<gene>
    <name evidence="2" type="ORF">NDU88_002687</name>
</gene>
<sequence>MVKRRFPPVHEEEDGIRSWSLREPTGGRERRTKEKADPEDADTALLESEPELGSRTVETRRRDEDRWPRGARE</sequence>
<feature type="compositionally biased region" description="Basic and acidic residues" evidence="1">
    <location>
        <begin position="25"/>
        <end position="38"/>
    </location>
</feature>
<comment type="caution">
    <text evidence="2">The sequence shown here is derived from an EMBL/GenBank/DDBJ whole genome shotgun (WGS) entry which is preliminary data.</text>
</comment>
<feature type="compositionally biased region" description="Basic and acidic residues" evidence="1">
    <location>
        <begin position="57"/>
        <end position="73"/>
    </location>
</feature>
<proteinExistence type="predicted"/>
<keyword evidence="3" id="KW-1185">Reference proteome</keyword>
<evidence type="ECO:0000313" key="3">
    <source>
        <dbReference type="Proteomes" id="UP001066276"/>
    </source>
</evidence>
<feature type="region of interest" description="Disordered" evidence="1">
    <location>
        <begin position="1"/>
        <end position="73"/>
    </location>
</feature>
<dbReference type="AlphaFoldDB" id="A0AAV7NEG1"/>
<dbReference type="Proteomes" id="UP001066276">
    <property type="component" value="Chromosome 8"/>
</dbReference>
<organism evidence="2 3">
    <name type="scientific">Pleurodeles waltl</name>
    <name type="common">Iberian ribbed newt</name>
    <dbReference type="NCBI Taxonomy" id="8319"/>
    <lineage>
        <taxon>Eukaryota</taxon>
        <taxon>Metazoa</taxon>
        <taxon>Chordata</taxon>
        <taxon>Craniata</taxon>
        <taxon>Vertebrata</taxon>
        <taxon>Euteleostomi</taxon>
        <taxon>Amphibia</taxon>
        <taxon>Batrachia</taxon>
        <taxon>Caudata</taxon>
        <taxon>Salamandroidea</taxon>
        <taxon>Salamandridae</taxon>
        <taxon>Pleurodelinae</taxon>
        <taxon>Pleurodeles</taxon>
    </lineage>
</organism>
<evidence type="ECO:0000313" key="2">
    <source>
        <dbReference type="EMBL" id="KAJ1114450.1"/>
    </source>
</evidence>
<reference evidence="2" key="1">
    <citation type="journal article" date="2022" name="bioRxiv">
        <title>Sequencing and chromosome-scale assembly of the giantPleurodeles waltlgenome.</title>
        <authorList>
            <person name="Brown T."/>
            <person name="Elewa A."/>
            <person name="Iarovenko S."/>
            <person name="Subramanian E."/>
            <person name="Araus A.J."/>
            <person name="Petzold A."/>
            <person name="Susuki M."/>
            <person name="Suzuki K.-i.T."/>
            <person name="Hayashi T."/>
            <person name="Toyoda A."/>
            <person name="Oliveira C."/>
            <person name="Osipova E."/>
            <person name="Leigh N.D."/>
            <person name="Simon A."/>
            <person name="Yun M.H."/>
        </authorList>
    </citation>
    <scope>NUCLEOTIDE SEQUENCE</scope>
    <source>
        <strain evidence="2">20211129_DDA</strain>
        <tissue evidence="2">Liver</tissue>
    </source>
</reference>
<name>A0AAV7NEG1_PLEWA</name>
<protein>
    <submittedName>
        <fullName evidence="2">Uncharacterized protein</fullName>
    </submittedName>
</protein>
<accession>A0AAV7NEG1</accession>
<dbReference type="EMBL" id="JANPWB010000012">
    <property type="protein sequence ID" value="KAJ1114450.1"/>
    <property type="molecule type" value="Genomic_DNA"/>
</dbReference>
<evidence type="ECO:0000256" key="1">
    <source>
        <dbReference type="SAM" id="MobiDB-lite"/>
    </source>
</evidence>